<dbReference type="PANTHER" id="PTHR37419">
    <property type="entry name" value="SERINE/THREONINE-PROTEIN KINASE TOXIN HIPA"/>
    <property type="match status" value="1"/>
</dbReference>
<organism evidence="5 6">
    <name type="scientific">Rugamonas rubra</name>
    <dbReference type="NCBI Taxonomy" id="758825"/>
    <lineage>
        <taxon>Bacteria</taxon>
        <taxon>Pseudomonadati</taxon>
        <taxon>Pseudomonadota</taxon>
        <taxon>Betaproteobacteria</taxon>
        <taxon>Burkholderiales</taxon>
        <taxon>Oxalobacteraceae</taxon>
        <taxon>Telluria group</taxon>
        <taxon>Rugamonas</taxon>
    </lineage>
</organism>
<dbReference type="Proteomes" id="UP000199470">
    <property type="component" value="Unassembled WGS sequence"/>
</dbReference>
<dbReference type="Gene3D" id="1.10.1070.20">
    <property type="match status" value="1"/>
</dbReference>
<evidence type="ECO:0000313" key="5">
    <source>
        <dbReference type="EMBL" id="SFM58123.1"/>
    </source>
</evidence>
<dbReference type="AlphaFoldDB" id="A0A1I4S1M1"/>
<dbReference type="InterPro" id="IPR052028">
    <property type="entry name" value="HipA_Ser/Thr_kinase"/>
</dbReference>
<dbReference type="PANTHER" id="PTHR37419:SF8">
    <property type="entry name" value="TOXIN YJJJ"/>
    <property type="match status" value="1"/>
</dbReference>
<accession>A0A1I4S1M1</accession>
<dbReference type="Pfam" id="PF07804">
    <property type="entry name" value="HipA_C"/>
    <property type="match status" value="1"/>
</dbReference>
<evidence type="ECO:0000256" key="1">
    <source>
        <dbReference type="ARBA" id="ARBA00010164"/>
    </source>
</evidence>
<comment type="similarity">
    <text evidence="1">Belongs to the HipA Ser/Thr kinase family.</text>
</comment>
<evidence type="ECO:0000259" key="4">
    <source>
        <dbReference type="Pfam" id="PF07804"/>
    </source>
</evidence>
<keyword evidence="3" id="KW-0418">Kinase</keyword>
<dbReference type="GO" id="GO:0004674">
    <property type="term" value="F:protein serine/threonine kinase activity"/>
    <property type="evidence" value="ECO:0007669"/>
    <property type="project" value="TreeGrafter"/>
</dbReference>
<keyword evidence="2" id="KW-0808">Transferase</keyword>
<proteinExistence type="inferred from homology"/>
<evidence type="ECO:0000313" key="6">
    <source>
        <dbReference type="Proteomes" id="UP000199470"/>
    </source>
</evidence>
<dbReference type="GO" id="GO:0005829">
    <property type="term" value="C:cytosol"/>
    <property type="evidence" value="ECO:0007669"/>
    <property type="project" value="TreeGrafter"/>
</dbReference>
<evidence type="ECO:0000256" key="2">
    <source>
        <dbReference type="ARBA" id="ARBA00022679"/>
    </source>
</evidence>
<reference evidence="5 6" key="1">
    <citation type="submission" date="2016-10" db="EMBL/GenBank/DDBJ databases">
        <authorList>
            <person name="de Groot N.N."/>
        </authorList>
    </citation>
    <scope>NUCLEOTIDE SEQUENCE [LARGE SCALE GENOMIC DNA]</scope>
    <source>
        <strain evidence="5 6">ATCC 43154</strain>
    </source>
</reference>
<dbReference type="RefSeq" id="WP_174900642.1">
    <property type="nucleotide sequence ID" value="NZ_FOTW01000024.1"/>
</dbReference>
<dbReference type="NCBIfam" id="NF007297">
    <property type="entry name" value="PRK09775.1"/>
    <property type="match status" value="1"/>
</dbReference>
<gene>
    <name evidence="5" type="ORF">SAMN02982985_04571</name>
</gene>
<protein>
    <submittedName>
        <fullName evidence="5">HipA-like N-terminal domain-containing protein</fullName>
    </submittedName>
</protein>
<name>A0A1I4S1M1_9BURK</name>
<evidence type="ECO:0000256" key="3">
    <source>
        <dbReference type="ARBA" id="ARBA00022777"/>
    </source>
</evidence>
<dbReference type="EMBL" id="FOTW01000024">
    <property type="protein sequence ID" value="SFM58123.1"/>
    <property type="molecule type" value="Genomic_DNA"/>
</dbReference>
<keyword evidence="6" id="KW-1185">Reference proteome</keyword>
<feature type="domain" description="HipA-like C-terminal" evidence="4">
    <location>
        <begin position="209"/>
        <end position="434"/>
    </location>
</feature>
<dbReference type="InterPro" id="IPR012893">
    <property type="entry name" value="HipA-like_C"/>
</dbReference>
<sequence>MAHPDNLLELQRLLKDGPREAAGLLADLRISQPTFSRLWAGMQNGVALGATRRRRYALRRQIPGVPSPLPLFRVAADGRAAPLGQLELLEGGWYALTFPTGHDYLLFQGMPYFLRDLRPQGFLGRLEPAKNKDLDLPDDILRWSDEHVLKYLSRRSEHAPGDIVVGNESYARLLAPAPDGENALLAAARRRARYPRLAEHAMQGDPPGSSAGGEQPKFTQIVARDDGRIEHVIVKFSPRTDSAGGRRWGDLLVCEHLALDTLRRHGIGAATTSLVEAEQRVFLEVVRFDRSGRNGRLPMLTFSAMDGELGMLDQSWSAAARELGRQNLLSPADRRTVEILDLFGALIGNTDRHHGNIAAAWALKGPLRLLPCYDMLPMLYRPNQHGEVVPREWAAASVRKLELSHLEFCFAMAQDFWQAVFDERRISDEFKQVTARHVALMNQLNPRPLR</sequence>
<dbReference type="STRING" id="758825.SAMN02982985_04571"/>